<accession>A0A7W1XD70</accession>
<feature type="domain" description="Peptidase M24" evidence="5">
    <location>
        <begin position="137"/>
        <end position="339"/>
    </location>
</feature>
<dbReference type="Pfam" id="PF01321">
    <property type="entry name" value="Creatinase_N"/>
    <property type="match status" value="1"/>
</dbReference>
<comment type="cofactor">
    <cofactor evidence="1">
        <name>Mn(2+)</name>
        <dbReference type="ChEBI" id="CHEBI:29035"/>
    </cofactor>
</comment>
<dbReference type="InterPro" id="IPR000587">
    <property type="entry name" value="Creatinase_N"/>
</dbReference>
<reference evidence="7 8" key="1">
    <citation type="submission" date="2020-07" db="EMBL/GenBank/DDBJ databases">
        <authorList>
            <person name="Feng H."/>
        </authorList>
    </citation>
    <scope>NUCLEOTIDE SEQUENCE [LARGE SCALE GENOMIC DNA]</scope>
    <source>
        <strain evidence="8">s-11</strain>
    </source>
</reference>
<evidence type="ECO:0000313" key="8">
    <source>
        <dbReference type="Proteomes" id="UP000530514"/>
    </source>
</evidence>
<dbReference type="SUPFAM" id="SSF53092">
    <property type="entry name" value="Creatinase/prolidase N-terminal domain"/>
    <property type="match status" value="1"/>
</dbReference>
<dbReference type="PRINTS" id="PR00599">
    <property type="entry name" value="MAPEPTIDASE"/>
</dbReference>
<evidence type="ECO:0000313" key="7">
    <source>
        <dbReference type="EMBL" id="MBA4544521.1"/>
    </source>
</evidence>
<dbReference type="AlphaFoldDB" id="A0A7W1XD70"/>
<dbReference type="GO" id="GO:0008235">
    <property type="term" value="F:metalloexopeptidase activity"/>
    <property type="evidence" value="ECO:0007669"/>
    <property type="project" value="UniProtKB-ARBA"/>
</dbReference>
<dbReference type="PANTHER" id="PTHR46112">
    <property type="entry name" value="AMINOPEPTIDASE"/>
    <property type="match status" value="1"/>
</dbReference>
<dbReference type="InterPro" id="IPR001714">
    <property type="entry name" value="Pept_M24_MAP"/>
</dbReference>
<comment type="caution">
    <text evidence="7">The sequence shown here is derived from an EMBL/GenBank/DDBJ whole genome shotgun (WGS) entry which is preliminary data.</text>
</comment>
<proteinExistence type="inferred from homology"/>
<dbReference type="GO" id="GO:0046872">
    <property type="term" value="F:metal ion binding"/>
    <property type="evidence" value="ECO:0007669"/>
    <property type="project" value="UniProtKB-KW"/>
</dbReference>
<dbReference type="Gene3D" id="3.40.350.10">
    <property type="entry name" value="Creatinase/prolidase N-terminal domain"/>
    <property type="match status" value="1"/>
</dbReference>
<dbReference type="PROSITE" id="PS00491">
    <property type="entry name" value="PROLINE_PEPTIDASE"/>
    <property type="match status" value="1"/>
</dbReference>
<dbReference type="EMBL" id="JACEIP010000044">
    <property type="protein sequence ID" value="MBA4544521.1"/>
    <property type="molecule type" value="Genomic_DNA"/>
</dbReference>
<dbReference type="GO" id="GO:0004177">
    <property type="term" value="F:aminopeptidase activity"/>
    <property type="evidence" value="ECO:0007669"/>
    <property type="project" value="UniProtKB-KW"/>
</dbReference>
<name>A0A7W1XD70_9BACL</name>
<dbReference type="OrthoDB" id="9806388at2"/>
<organism evidence="7 8">
    <name type="scientific">Thermoactinomyces daqus</name>
    <dbReference type="NCBI Taxonomy" id="1329516"/>
    <lineage>
        <taxon>Bacteria</taxon>
        <taxon>Bacillati</taxon>
        <taxon>Bacillota</taxon>
        <taxon>Bacilli</taxon>
        <taxon>Bacillales</taxon>
        <taxon>Thermoactinomycetaceae</taxon>
        <taxon>Thermoactinomyces</taxon>
    </lineage>
</organism>
<comment type="similarity">
    <text evidence="2">Belongs to the peptidase M24B family.</text>
</comment>
<gene>
    <name evidence="7" type="ORF">H1164_16960</name>
</gene>
<protein>
    <submittedName>
        <fullName evidence="7">Aminopeptidase P family protein</fullName>
    </submittedName>
</protein>
<evidence type="ECO:0000256" key="2">
    <source>
        <dbReference type="ARBA" id="ARBA00008766"/>
    </source>
</evidence>
<dbReference type="Proteomes" id="UP000530514">
    <property type="component" value="Unassembled WGS sequence"/>
</dbReference>
<dbReference type="RefSeq" id="WP_033102367.1">
    <property type="nucleotide sequence ID" value="NZ_JACEIP010000044.1"/>
</dbReference>
<evidence type="ECO:0000259" key="5">
    <source>
        <dbReference type="Pfam" id="PF00557"/>
    </source>
</evidence>
<keyword evidence="7" id="KW-0031">Aminopeptidase</keyword>
<dbReference type="PANTHER" id="PTHR46112:SF3">
    <property type="entry name" value="AMINOPEPTIDASE YPDF"/>
    <property type="match status" value="1"/>
</dbReference>
<keyword evidence="3" id="KW-0479">Metal-binding</keyword>
<dbReference type="FunFam" id="3.90.230.10:FF:000014">
    <property type="entry name" value="Aminopeptidase P family protein"/>
    <property type="match status" value="1"/>
</dbReference>
<dbReference type="InterPro" id="IPR000994">
    <property type="entry name" value="Pept_M24"/>
</dbReference>
<dbReference type="InterPro" id="IPR029149">
    <property type="entry name" value="Creatin/AminoP/Spt16_N"/>
</dbReference>
<evidence type="ECO:0000256" key="3">
    <source>
        <dbReference type="ARBA" id="ARBA00022723"/>
    </source>
</evidence>
<dbReference type="InterPro" id="IPR036005">
    <property type="entry name" value="Creatinase/aminopeptidase-like"/>
</dbReference>
<evidence type="ECO:0000256" key="1">
    <source>
        <dbReference type="ARBA" id="ARBA00001936"/>
    </source>
</evidence>
<keyword evidence="8" id="KW-1185">Reference proteome</keyword>
<dbReference type="Gene3D" id="3.90.230.10">
    <property type="entry name" value="Creatinase/methionine aminopeptidase superfamily"/>
    <property type="match status" value="1"/>
</dbReference>
<dbReference type="InterPro" id="IPR001131">
    <property type="entry name" value="Peptidase_M24B_aminopep-P_CS"/>
</dbReference>
<dbReference type="InterPro" id="IPR050659">
    <property type="entry name" value="Peptidase_M24B"/>
</dbReference>
<dbReference type="SUPFAM" id="SSF55920">
    <property type="entry name" value="Creatinase/aminopeptidase"/>
    <property type="match status" value="1"/>
</dbReference>
<feature type="domain" description="Creatinase N-terminal" evidence="6">
    <location>
        <begin position="4"/>
        <end position="129"/>
    </location>
</feature>
<dbReference type="Pfam" id="PF00557">
    <property type="entry name" value="Peptidase_M24"/>
    <property type="match status" value="1"/>
</dbReference>
<dbReference type="CDD" id="cd01092">
    <property type="entry name" value="APP-like"/>
    <property type="match status" value="1"/>
</dbReference>
<sequence length="356" mass="39172">MEQRIDRLRTKMAEAGLDSFLISNPYNRRYISGFTGSAGLVLITASEAILITDFRYLTQVKEQAPHMTLVQHTGSIFGTVAKECQKLGVKKLAFEQDHLTFAEAMKLKATLDRIETEPVSGIVEEMRMIKDAEELKIIRDAAKIVDRTFETLIGELKPGMKEKEVALRIEVLMREMGASSSSFETIVASGKRSALPHGTASEKKLEKGDLVTLDFGAYYQGYASDITRTVVLGKPDGKQKEIYNIVLEANKQTVSAVRSGMTGREADRVARDYISKHGYGDYFGHGTGHGLGLEVHEAPRLSTMGDTVLTPGMVVTVEPGIYLPDFGGVRIEDDVVVTESGNEVITHANKELIIID</sequence>
<evidence type="ECO:0000259" key="6">
    <source>
        <dbReference type="Pfam" id="PF01321"/>
    </source>
</evidence>
<keyword evidence="7" id="KW-0645">Protease</keyword>
<evidence type="ECO:0000256" key="4">
    <source>
        <dbReference type="ARBA" id="ARBA00022801"/>
    </source>
</evidence>
<keyword evidence="4" id="KW-0378">Hydrolase</keyword>